<accession>A0A4Y3PLY0</accession>
<dbReference type="EMBL" id="BJMH01000004">
    <property type="protein sequence ID" value="GEB31441.1"/>
    <property type="molecule type" value="Genomic_DNA"/>
</dbReference>
<evidence type="ECO:0000313" key="3">
    <source>
        <dbReference type="Proteomes" id="UP000316882"/>
    </source>
</evidence>
<dbReference type="AlphaFoldDB" id="A0A4Y3PLY0"/>
<feature type="compositionally biased region" description="Basic residues" evidence="1">
    <location>
        <begin position="190"/>
        <end position="206"/>
    </location>
</feature>
<keyword evidence="3" id="KW-1185">Reference proteome</keyword>
<dbReference type="Proteomes" id="UP000316882">
    <property type="component" value="Unassembled WGS sequence"/>
</dbReference>
<name>A0A4Y3PLY0_BREPA</name>
<dbReference type="Gene3D" id="3.10.450.420">
    <property type="match status" value="1"/>
</dbReference>
<evidence type="ECO:0000256" key="1">
    <source>
        <dbReference type="SAM" id="MobiDB-lite"/>
    </source>
</evidence>
<feature type="compositionally biased region" description="Low complexity" evidence="1">
    <location>
        <begin position="176"/>
        <end position="185"/>
    </location>
</feature>
<feature type="compositionally biased region" description="Low complexity" evidence="1">
    <location>
        <begin position="155"/>
        <end position="169"/>
    </location>
</feature>
<gene>
    <name evidence="2" type="ORF">BPA01_10210</name>
</gene>
<evidence type="ECO:0000313" key="2">
    <source>
        <dbReference type="EMBL" id="GEB31441.1"/>
    </source>
</evidence>
<protein>
    <submittedName>
        <fullName evidence="2">Uncharacterized protein</fullName>
    </submittedName>
</protein>
<sequence>MDELRMFKQFISSAEQVWTQIATSPRGKVVYTVNGVDYTPLPDKYNTKRKISRIFRRYWGKQLTETMIRNLQLRLLKGKLCIPCGTISSVPCSVQSLQVKANLPNQRTIAATLVGGEKKTKVDYRLIRSGETQSFTIMKRSGRELDVRYRPPVAPKTAPTAVAKPVAKPAAKKAAPKPLLNPAVKPEARSKRKSKGKGKQKLLKTP</sequence>
<dbReference type="RefSeq" id="WP_122965698.1">
    <property type="nucleotide sequence ID" value="NZ_JBCMYV010000023.1"/>
</dbReference>
<comment type="caution">
    <text evidence="2">The sequence shown here is derived from an EMBL/GenBank/DDBJ whole genome shotgun (WGS) entry which is preliminary data.</text>
</comment>
<proteinExistence type="predicted"/>
<dbReference type="InterPro" id="IPR053749">
    <property type="entry name" value="TA_system-associated_sf"/>
</dbReference>
<reference evidence="2 3" key="1">
    <citation type="submission" date="2019-06" db="EMBL/GenBank/DDBJ databases">
        <title>Whole genome shotgun sequence of Brevibacillus parabrevis NBRC 12334.</title>
        <authorList>
            <person name="Hosoyama A."/>
            <person name="Uohara A."/>
            <person name="Ohji S."/>
            <person name="Ichikawa N."/>
        </authorList>
    </citation>
    <scope>NUCLEOTIDE SEQUENCE [LARGE SCALE GENOMIC DNA]</scope>
    <source>
        <strain evidence="2 3">NBRC 12334</strain>
    </source>
</reference>
<feature type="region of interest" description="Disordered" evidence="1">
    <location>
        <begin position="151"/>
        <end position="206"/>
    </location>
</feature>
<organism evidence="2 3">
    <name type="scientific">Brevibacillus parabrevis</name>
    <dbReference type="NCBI Taxonomy" id="54914"/>
    <lineage>
        <taxon>Bacteria</taxon>
        <taxon>Bacillati</taxon>
        <taxon>Bacillota</taxon>
        <taxon>Bacilli</taxon>
        <taxon>Bacillales</taxon>
        <taxon>Paenibacillaceae</taxon>
        <taxon>Brevibacillus</taxon>
    </lineage>
</organism>